<protein>
    <submittedName>
        <fullName evidence="1">Uncharacterized protein</fullName>
    </submittedName>
</protein>
<name>A0AAP0F9I7_9MAGN</name>
<organism evidence="1 2">
    <name type="scientific">Stephania yunnanensis</name>
    <dbReference type="NCBI Taxonomy" id="152371"/>
    <lineage>
        <taxon>Eukaryota</taxon>
        <taxon>Viridiplantae</taxon>
        <taxon>Streptophyta</taxon>
        <taxon>Embryophyta</taxon>
        <taxon>Tracheophyta</taxon>
        <taxon>Spermatophyta</taxon>
        <taxon>Magnoliopsida</taxon>
        <taxon>Ranunculales</taxon>
        <taxon>Menispermaceae</taxon>
        <taxon>Menispermoideae</taxon>
        <taxon>Cissampelideae</taxon>
        <taxon>Stephania</taxon>
    </lineage>
</organism>
<evidence type="ECO:0000313" key="1">
    <source>
        <dbReference type="EMBL" id="KAK9107359.1"/>
    </source>
</evidence>
<dbReference type="Proteomes" id="UP001420932">
    <property type="component" value="Unassembled WGS sequence"/>
</dbReference>
<gene>
    <name evidence="1" type="ORF">Syun_023370</name>
</gene>
<sequence length="73" mass="9086">MKIRLHNIYTPLQQQFFFIPLLTPNRTNNNNIAYKNLYFFQQQQRYQRNINLFNINNIQPTKFQVKERREARP</sequence>
<dbReference type="AlphaFoldDB" id="A0AAP0F9I7"/>
<dbReference type="EMBL" id="JBBNAF010000010">
    <property type="protein sequence ID" value="KAK9107359.1"/>
    <property type="molecule type" value="Genomic_DNA"/>
</dbReference>
<keyword evidence="2" id="KW-1185">Reference proteome</keyword>
<comment type="caution">
    <text evidence="1">The sequence shown here is derived from an EMBL/GenBank/DDBJ whole genome shotgun (WGS) entry which is preliminary data.</text>
</comment>
<proteinExistence type="predicted"/>
<accession>A0AAP0F9I7</accession>
<reference evidence="1 2" key="1">
    <citation type="submission" date="2024-01" db="EMBL/GenBank/DDBJ databases">
        <title>Genome assemblies of Stephania.</title>
        <authorList>
            <person name="Yang L."/>
        </authorList>
    </citation>
    <scope>NUCLEOTIDE SEQUENCE [LARGE SCALE GENOMIC DNA]</scope>
    <source>
        <strain evidence="1">YNDBR</strain>
        <tissue evidence="1">Leaf</tissue>
    </source>
</reference>
<evidence type="ECO:0000313" key="2">
    <source>
        <dbReference type="Proteomes" id="UP001420932"/>
    </source>
</evidence>